<dbReference type="SUPFAM" id="SSF52540">
    <property type="entry name" value="P-loop containing nucleoside triphosphate hydrolases"/>
    <property type="match status" value="1"/>
</dbReference>
<dbReference type="InterPro" id="IPR016032">
    <property type="entry name" value="Sig_transdc_resp-reg_C-effctor"/>
</dbReference>
<dbReference type="Proteomes" id="UP001500668">
    <property type="component" value="Unassembled WGS sequence"/>
</dbReference>
<protein>
    <submittedName>
        <fullName evidence="4">AAA family ATPase</fullName>
    </submittedName>
</protein>
<dbReference type="InterPro" id="IPR036388">
    <property type="entry name" value="WH-like_DNA-bd_sf"/>
</dbReference>
<dbReference type="InterPro" id="IPR027417">
    <property type="entry name" value="P-loop_NTPase"/>
</dbReference>
<dbReference type="EMBL" id="BAAACA010000006">
    <property type="protein sequence ID" value="GAA0584701.1"/>
    <property type="molecule type" value="Genomic_DNA"/>
</dbReference>
<dbReference type="InterPro" id="IPR041664">
    <property type="entry name" value="AAA_16"/>
</dbReference>
<dbReference type="SMART" id="SM00421">
    <property type="entry name" value="HTH_LUXR"/>
    <property type="match status" value="1"/>
</dbReference>
<accession>A0ABN1F816</accession>
<organism evidence="4 5">
    <name type="scientific">Streptomyces crystallinus</name>
    <dbReference type="NCBI Taxonomy" id="68191"/>
    <lineage>
        <taxon>Bacteria</taxon>
        <taxon>Bacillati</taxon>
        <taxon>Actinomycetota</taxon>
        <taxon>Actinomycetes</taxon>
        <taxon>Kitasatosporales</taxon>
        <taxon>Streptomycetaceae</taxon>
        <taxon>Streptomyces</taxon>
    </lineage>
</organism>
<evidence type="ECO:0000256" key="2">
    <source>
        <dbReference type="ARBA" id="ARBA00022840"/>
    </source>
</evidence>
<dbReference type="PANTHER" id="PTHR16305">
    <property type="entry name" value="TESTICULAR SOLUBLE ADENYLYL CYCLASE"/>
    <property type="match status" value="1"/>
</dbReference>
<keyword evidence="5" id="KW-1185">Reference proteome</keyword>
<reference evidence="5" key="1">
    <citation type="journal article" date="2019" name="Int. J. Syst. Evol. Microbiol.">
        <title>The Global Catalogue of Microorganisms (GCM) 10K type strain sequencing project: providing services to taxonomists for standard genome sequencing and annotation.</title>
        <authorList>
            <consortium name="The Broad Institute Genomics Platform"/>
            <consortium name="The Broad Institute Genome Sequencing Center for Infectious Disease"/>
            <person name="Wu L."/>
            <person name="Ma J."/>
        </authorList>
    </citation>
    <scope>NUCLEOTIDE SEQUENCE [LARGE SCALE GENOMIC DNA]</scope>
    <source>
        <strain evidence="5">JCM 5067</strain>
    </source>
</reference>
<feature type="domain" description="HTH luxR-type" evidence="3">
    <location>
        <begin position="906"/>
        <end position="962"/>
    </location>
</feature>
<comment type="caution">
    <text evidence="4">The sequence shown here is derived from an EMBL/GenBank/DDBJ whole genome shotgun (WGS) entry which is preliminary data.</text>
</comment>
<keyword evidence="2" id="KW-0067">ATP-binding</keyword>
<dbReference type="SUPFAM" id="SSF46894">
    <property type="entry name" value="C-terminal effector domain of the bipartite response regulators"/>
    <property type="match status" value="1"/>
</dbReference>
<dbReference type="Pfam" id="PF13191">
    <property type="entry name" value="AAA_16"/>
    <property type="match status" value="1"/>
</dbReference>
<dbReference type="InterPro" id="IPR000792">
    <property type="entry name" value="Tscrpt_reg_LuxR_C"/>
</dbReference>
<sequence>MADTKGRRTSGARRRLFERENELLLLEGMLDDLCGTGAEGDTTAPSGGLLAISGAAGLGKTSLIAEIRREAVARNCTLLTARGGEQEQGVAFHVVRQLVQPVLAAAGENEHRRILGTWYDIVAPAVGLVAVPGGGSPDPQGVRDGLDWLVTRFAVQHTPVVLIVDDAHWADDESLTWLSSFALRAAELPILIVAAYRPEELPAQASEFRRLAERHGSRPVNLAPLSPHGVGRLVHDVLQNGADDLFSRECWALTGGNPFEAVELIAKIRERNIKPHYANAAELRELASSARGSGLVERLERLGPSPVRLAWAVAILGTAVDPDMASSVGGLGAEESVDAIQRLREARILAGRTGDTDRLDFFHPLVGTAVYRAIPPAMRVAMHGQAAVCVTEAGLGPTVAARHLLEMHPDDDRWAVQQLRAAARECMRAGAPEAARRCLARALREPPSLEERAEVLFELGCSALLNEPATTVNHLQAALEEPELDPALREAITYRLAQALAHTDRMGEAAELVAVEGRASSNPRTRLRMQAGFKWNAFRADEEDSAARSRRLARLADHLTTRGMAERYILGLRAWDAMVRGEPAATALAYAEEALGDGLSWTDEEWGFEVPVMVALTFMYCDQPGRADELFSKGIAECENRGWRGAHLSFGLTLLGYIRFCRGRLAEAEDLVHGGLRIADRVGQRIPAQWFALGILMEILLARGRVDEAQELSDRYNYGQVVPNAVVYPDSETVYSELLLARGLRSDAEQRLRAVGRRLDRRGMRNPAWCPWRPLLAEALAQADPAEAQKVADEGIELARRFGTAGAIGRALHSAAKVATGAKSLKLLAEAVQHLERSPSAYELACALVDHGTALSRAGLPQDASELLIRGMESAVGCGADALAARARDELAASGLRPLRLRAVGTDSLTAQEKTAADRAARGWDNTRIAEELGLRERAVELLLSGVFRKLGTDRAGLPELLRHTENRSGPEASAH</sequence>
<name>A0ABN1F816_9ACTN</name>
<evidence type="ECO:0000259" key="3">
    <source>
        <dbReference type="SMART" id="SM00421"/>
    </source>
</evidence>
<evidence type="ECO:0000313" key="5">
    <source>
        <dbReference type="Proteomes" id="UP001500668"/>
    </source>
</evidence>
<keyword evidence="1" id="KW-0547">Nucleotide-binding</keyword>
<evidence type="ECO:0000313" key="4">
    <source>
        <dbReference type="EMBL" id="GAA0584701.1"/>
    </source>
</evidence>
<gene>
    <name evidence="4" type="ORF">GCM10010394_11910</name>
</gene>
<proteinExistence type="predicted"/>
<dbReference type="Gene3D" id="1.10.10.10">
    <property type="entry name" value="Winged helix-like DNA-binding domain superfamily/Winged helix DNA-binding domain"/>
    <property type="match status" value="1"/>
</dbReference>
<dbReference type="PANTHER" id="PTHR16305:SF35">
    <property type="entry name" value="TRANSCRIPTIONAL ACTIVATOR DOMAIN"/>
    <property type="match status" value="1"/>
</dbReference>
<evidence type="ECO:0000256" key="1">
    <source>
        <dbReference type="ARBA" id="ARBA00022741"/>
    </source>
</evidence>